<organism evidence="2 3">
    <name type="scientific">Desulfobotulus mexicanus</name>
    <dbReference type="NCBI Taxonomy" id="2586642"/>
    <lineage>
        <taxon>Bacteria</taxon>
        <taxon>Pseudomonadati</taxon>
        <taxon>Thermodesulfobacteriota</taxon>
        <taxon>Desulfobacteria</taxon>
        <taxon>Desulfobacterales</taxon>
        <taxon>Desulfobacteraceae</taxon>
        <taxon>Desulfobotulus</taxon>
    </lineage>
</organism>
<evidence type="ECO:0008006" key="4">
    <source>
        <dbReference type="Google" id="ProtNLM"/>
    </source>
</evidence>
<keyword evidence="1" id="KW-0472">Membrane</keyword>
<sequence length="275" mass="31679">MKGAGRGIVMGMILFLMPFSLQAFIPEGPHMLDLMVRSMGNTGKVRLDTLIALPASEKEGEVSRVEDVFLFNLPHAFRSETKDGRRVRIATGEGRFLLVLDGVIVRETPGMEDFFYLPLLLRDRHMLISLLMESGLDMERTGLIRYGGRICYRLGSPDGTRILIDKDNLYPVALKLVQGTEGGRKREVTFRYLDWQRFDGAAWPLRIEIFEGERDLLQRIQVQDVRKDNFSASLFVIDRIRQQYSHSETLPMLEGGEDPLMEIELNLERLRRRYQ</sequence>
<name>A0A5S5MF55_9BACT</name>
<evidence type="ECO:0000313" key="2">
    <source>
        <dbReference type="EMBL" id="TYT74334.1"/>
    </source>
</evidence>
<evidence type="ECO:0000313" key="3">
    <source>
        <dbReference type="Proteomes" id="UP000321899"/>
    </source>
</evidence>
<reference evidence="2 3" key="1">
    <citation type="submission" date="2019-06" db="EMBL/GenBank/DDBJ databases">
        <title>Desulfobotulus mexicanus sp. nov., a novel sulfate-reducing bacterium isolated from the sediment of an alkaline crater lake in Mexico.</title>
        <authorList>
            <person name="Hirschler-Rea A."/>
        </authorList>
    </citation>
    <scope>NUCLEOTIDE SEQUENCE [LARGE SCALE GENOMIC DNA]</scope>
    <source>
        <strain evidence="2 3">PAR22N</strain>
    </source>
</reference>
<keyword evidence="3" id="KW-1185">Reference proteome</keyword>
<dbReference type="EMBL" id="VDMB01000012">
    <property type="protein sequence ID" value="TYT74334.1"/>
    <property type="molecule type" value="Genomic_DNA"/>
</dbReference>
<evidence type="ECO:0000256" key="1">
    <source>
        <dbReference type="SAM" id="Phobius"/>
    </source>
</evidence>
<accession>A0A5S5MF55</accession>
<keyword evidence="1" id="KW-1133">Transmembrane helix</keyword>
<feature type="transmembrane region" description="Helical" evidence="1">
    <location>
        <begin position="7"/>
        <end position="25"/>
    </location>
</feature>
<keyword evidence="1" id="KW-0812">Transmembrane</keyword>
<dbReference type="RefSeq" id="WP_139448929.1">
    <property type="nucleotide sequence ID" value="NZ_VDMB01000012.1"/>
</dbReference>
<dbReference type="OrthoDB" id="9819549at2"/>
<dbReference type="AlphaFoldDB" id="A0A5S5MF55"/>
<proteinExistence type="predicted"/>
<gene>
    <name evidence="2" type="ORF">FIM25_10255</name>
</gene>
<protein>
    <recommendedName>
        <fullName evidence="4">Outer membrane lipoprotein-sorting protein</fullName>
    </recommendedName>
</protein>
<dbReference type="Proteomes" id="UP000321899">
    <property type="component" value="Unassembled WGS sequence"/>
</dbReference>
<comment type="caution">
    <text evidence="2">The sequence shown here is derived from an EMBL/GenBank/DDBJ whole genome shotgun (WGS) entry which is preliminary data.</text>
</comment>